<dbReference type="Gene3D" id="3.30.70.240">
    <property type="match status" value="1"/>
</dbReference>
<comment type="caution">
    <text evidence="1">The sequence shown here is derived from an EMBL/GenBank/DDBJ whole genome shotgun (WGS) entry which is preliminary data.</text>
</comment>
<protein>
    <submittedName>
        <fullName evidence="1">Type I-E CRISPR-associated endoribonuclease Cas2</fullName>
    </submittedName>
</protein>
<dbReference type="RefSeq" id="WP_169277562.1">
    <property type="nucleotide sequence ID" value="NZ_JABBCP010000004.1"/>
</dbReference>
<dbReference type="InterPro" id="IPR010152">
    <property type="entry name" value="CRISPR-assoc_prot_Cas2_sub"/>
</dbReference>
<accession>A0A7X9UCD3</accession>
<dbReference type="NCBIfam" id="TIGR01873">
    <property type="entry name" value="cas_CT1978"/>
    <property type="match status" value="1"/>
</dbReference>
<gene>
    <name evidence="1" type="primary">cas2e</name>
    <name evidence="1" type="ORF">HF320_06255</name>
</gene>
<dbReference type="EMBL" id="JABBCP010000004">
    <property type="protein sequence ID" value="NMF55926.1"/>
    <property type="molecule type" value="Genomic_DNA"/>
</dbReference>
<evidence type="ECO:0000313" key="1">
    <source>
        <dbReference type="EMBL" id="NMF55926.1"/>
    </source>
</evidence>
<dbReference type="Proteomes" id="UP000546970">
    <property type="component" value="Unassembled WGS sequence"/>
</dbReference>
<evidence type="ECO:0000313" key="2">
    <source>
        <dbReference type="Proteomes" id="UP000546970"/>
    </source>
</evidence>
<name>A0A7X9UCD3_9ACTN</name>
<sequence length="119" mass="13286">MTVIVLSACPVGLRGDLTRWFLEIAPGVFVGHVSARVRERVWIRVKAFAKSGRAIMVYPAANEQHLAFEVHQPDWAPVDCDGLKLIMRPKGTEDATFAGPPKKNWSKASRFHKARKFSG</sequence>
<dbReference type="Pfam" id="PF09707">
    <property type="entry name" value="Cas_Cas2CT1978"/>
    <property type="match status" value="1"/>
</dbReference>
<organism evidence="1 2">
    <name type="scientific">Collinsella acetigenes</name>
    <dbReference type="NCBI Taxonomy" id="2713419"/>
    <lineage>
        <taxon>Bacteria</taxon>
        <taxon>Bacillati</taxon>
        <taxon>Actinomycetota</taxon>
        <taxon>Coriobacteriia</taxon>
        <taxon>Coriobacteriales</taxon>
        <taxon>Coriobacteriaceae</taxon>
        <taxon>Collinsella</taxon>
    </lineage>
</organism>
<proteinExistence type="predicted"/>
<reference evidence="1 2" key="1">
    <citation type="submission" date="2020-04" db="EMBL/GenBank/DDBJ databases">
        <title>Collinsella sp. KGMB02528 nov., an anaerobic actinobacterium isolated from human feces.</title>
        <authorList>
            <person name="Han K.-I."/>
            <person name="Eom M.K."/>
            <person name="Kim J.-S."/>
            <person name="Lee K.C."/>
            <person name="Suh M.K."/>
            <person name="Park S.-H."/>
            <person name="Lee J.H."/>
            <person name="Kang S.W."/>
            <person name="Park J.-E."/>
            <person name="Oh B.S."/>
            <person name="Yu S.Y."/>
            <person name="Choi S.-H."/>
            <person name="Lee D.H."/>
            <person name="Yoon H."/>
            <person name="Kim B.-Y."/>
            <person name="Lee J.H."/>
            <person name="Lee J.-S."/>
        </authorList>
    </citation>
    <scope>NUCLEOTIDE SEQUENCE [LARGE SCALE GENOMIC DNA]</scope>
    <source>
        <strain evidence="1 2">KGMB02528</strain>
    </source>
</reference>
<keyword evidence="2" id="KW-1185">Reference proteome</keyword>
<dbReference type="CDD" id="cd09755">
    <property type="entry name" value="Cas2_I-E"/>
    <property type="match status" value="1"/>
</dbReference>
<dbReference type="AlphaFoldDB" id="A0A7X9UCD3"/>